<name>A0A061AKI8_9MOLU</name>
<keyword evidence="7 10" id="KW-0472">Membrane</keyword>
<evidence type="ECO:0000313" key="14">
    <source>
        <dbReference type="Proteomes" id="UP000032434"/>
    </source>
</evidence>
<keyword evidence="5" id="KW-0653">Protein transport</keyword>
<dbReference type="InParanoid" id="A0A061AKI8"/>
<feature type="transmembrane region" description="Helical" evidence="10">
    <location>
        <begin position="382"/>
        <end position="398"/>
    </location>
</feature>
<accession>A0A061AKI8</accession>
<evidence type="ECO:0000256" key="6">
    <source>
        <dbReference type="ARBA" id="ARBA00022989"/>
    </source>
</evidence>
<evidence type="ECO:0000256" key="11">
    <source>
        <dbReference type="SAM" id="SignalP"/>
    </source>
</evidence>
<keyword evidence="4 9" id="KW-0812">Transmembrane</keyword>
<keyword evidence="8" id="KW-0143">Chaperone</keyword>
<comment type="similarity">
    <text evidence="9">Belongs to the OXA1/ALB3/YidC family.</text>
</comment>
<dbReference type="PROSITE" id="PS51257">
    <property type="entry name" value="PROKAR_LIPOPROTEIN"/>
    <property type="match status" value="1"/>
</dbReference>
<feature type="chain" id="PRO_5001598054" evidence="11">
    <location>
        <begin position="20"/>
        <end position="486"/>
    </location>
</feature>
<evidence type="ECO:0000256" key="4">
    <source>
        <dbReference type="ARBA" id="ARBA00022692"/>
    </source>
</evidence>
<evidence type="ECO:0000256" key="7">
    <source>
        <dbReference type="ARBA" id="ARBA00023136"/>
    </source>
</evidence>
<evidence type="ECO:0000313" key="13">
    <source>
        <dbReference type="EMBL" id="CDR31542.1"/>
    </source>
</evidence>
<proteinExistence type="inferred from homology"/>
<gene>
    <name evidence="13" type="primary">yidC</name>
    <name evidence="13" type="ORF">Aocu_14690</name>
</gene>
<keyword evidence="14" id="KW-1185">Reference proteome</keyword>
<reference evidence="14" key="1">
    <citation type="submission" date="2014-05" db="EMBL/GenBank/DDBJ databases">
        <authorList>
            <person name="Kube M."/>
        </authorList>
    </citation>
    <scope>NUCLEOTIDE SEQUENCE [LARGE SCALE GENOMIC DNA]</scope>
</reference>
<dbReference type="GO" id="GO:0005886">
    <property type="term" value="C:plasma membrane"/>
    <property type="evidence" value="ECO:0007669"/>
    <property type="project" value="UniProtKB-SubCell"/>
</dbReference>
<feature type="transmembrane region" description="Helical" evidence="10">
    <location>
        <begin position="326"/>
        <end position="349"/>
    </location>
</feature>
<dbReference type="STRING" id="35623.Aocu_14690"/>
<dbReference type="CDD" id="cd20070">
    <property type="entry name" value="5TM_YidC_Alb3"/>
    <property type="match status" value="1"/>
</dbReference>
<evidence type="ECO:0000256" key="10">
    <source>
        <dbReference type="SAM" id="Phobius"/>
    </source>
</evidence>
<dbReference type="PATRIC" id="fig|35623.3.peg.1470"/>
<sequence length="486" mass="54464">MRKYLAILMVLVLSFVLVACSPDTSEIGTYLSPNKIVYTQSEIDTNTGFPNISLDDFDFFSITANQSAALVNVATTEVTITELDDSIFNVRVRGLEYKVYVYDENAADFELKAVSALSATYGVTDDQVKIKNVSTLFFTTITNPVDLKDIQVISATFGAESQADVTSENASLYLVTPEGYEQNILKINAENNLRFELNDVNESVFTVKNKTVKPIDNQLPINTEMENTWLGYVWDWVFIIPISFVMQFFAGLFGLNSFGLGILFATIIVRTLAWPIYARANDMSMKMALAQPEMTKLQNKYALKKDPVSQQKMQIEMMAIYKKHKISVLGCLTPILQMPIFLAMFQTVYRITVPGGMYVNHISNKTILFGLIDLTAGGFSDVWSYVLAIIVGVTMWLLQKLSSKKPSYAKNTGTQVKTEQALQQEKTMKTVSTVMIGMMVLTTLTSVNALGFYWVIGNLYSLGQSYINRKLSERKYEKTKSAQSIV</sequence>
<dbReference type="InterPro" id="IPR001708">
    <property type="entry name" value="YidC/ALB3/OXA1/COX18"/>
</dbReference>
<evidence type="ECO:0000259" key="12">
    <source>
        <dbReference type="Pfam" id="PF02096"/>
    </source>
</evidence>
<keyword evidence="11" id="KW-0732">Signal</keyword>
<evidence type="ECO:0000256" key="8">
    <source>
        <dbReference type="ARBA" id="ARBA00023186"/>
    </source>
</evidence>
<organism evidence="13 14">
    <name type="scientific">Acholeplasma oculi</name>
    <dbReference type="NCBI Taxonomy" id="35623"/>
    <lineage>
        <taxon>Bacteria</taxon>
        <taxon>Bacillati</taxon>
        <taxon>Mycoplasmatota</taxon>
        <taxon>Mollicutes</taxon>
        <taxon>Acholeplasmatales</taxon>
        <taxon>Acholeplasmataceae</taxon>
        <taxon>Acholeplasma</taxon>
    </lineage>
</organism>
<feature type="domain" description="Membrane insertase YidC/Oxa/ALB C-terminal" evidence="12">
    <location>
        <begin position="258"/>
        <end position="469"/>
    </location>
</feature>
<dbReference type="OrthoDB" id="9780552at2"/>
<dbReference type="PANTHER" id="PTHR12428:SF65">
    <property type="entry name" value="CYTOCHROME C OXIDASE ASSEMBLY PROTEIN COX18, MITOCHONDRIAL"/>
    <property type="match status" value="1"/>
</dbReference>
<dbReference type="InterPro" id="IPR028055">
    <property type="entry name" value="YidC/Oxa/ALB_C"/>
</dbReference>
<dbReference type="RefSeq" id="WP_052670144.1">
    <property type="nucleotide sequence ID" value="NZ_FUZK01000004.1"/>
</dbReference>
<dbReference type="GO" id="GO:0051205">
    <property type="term" value="P:protein insertion into membrane"/>
    <property type="evidence" value="ECO:0007669"/>
    <property type="project" value="TreeGrafter"/>
</dbReference>
<feature type="transmembrane region" description="Helical" evidence="10">
    <location>
        <begin position="248"/>
        <end position="277"/>
    </location>
</feature>
<evidence type="ECO:0000256" key="1">
    <source>
        <dbReference type="ARBA" id="ARBA00004651"/>
    </source>
</evidence>
<keyword evidence="6 10" id="KW-1133">Transmembrane helix</keyword>
<keyword evidence="2" id="KW-0813">Transport</keyword>
<feature type="signal peptide" evidence="11">
    <location>
        <begin position="1"/>
        <end position="19"/>
    </location>
</feature>
<dbReference type="EMBL" id="LK028559">
    <property type="protein sequence ID" value="CDR31542.1"/>
    <property type="molecule type" value="Genomic_DNA"/>
</dbReference>
<dbReference type="GO" id="GO:0015031">
    <property type="term" value="P:protein transport"/>
    <property type="evidence" value="ECO:0007669"/>
    <property type="project" value="UniProtKB-KW"/>
</dbReference>
<dbReference type="Pfam" id="PF02096">
    <property type="entry name" value="60KD_IMP"/>
    <property type="match status" value="1"/>
</dbReference>
<evidence type="ECO:0000256" key="2">
    <source>
        <dbReference type="ARBA" id="ARBA00022448"/>
    </source>
</evidence>
<dbReference type="AlphaFoldDB" id="A0A061AKI8"/>
<keyword evidence="3" id="KW-1003">Cell membrane</keyword>
<dbReference type="NCBIfam" id="TIGR03592">
    <property type="entry name" value="yidC_oxa1_cterm"/>
    <property type="match status" value="1"/>
</dbReference>
<evidence type="ECO:0000256" key="5">
    <source>
        <dbReference type="ARBA" id="ARBA00022927"/>
    </source>
</evidence>
<feature type="transmembrane region" description="Helical" evidence="10">
    <location>
        <begin position="434"/>
        <end position="456"/>
    </location>
</feature>
<protein>
    <submittedName>
        <fullName evidence="13">Membrane protein insertase, YidC/Oxa1 family</fullName>
    </submittedName>
</protein>
<comment type="subcellular location">
    <subcellularLocation>
        <location evidence="1">Cell membrane</location>
        <topology evidence="1">Multi-pass membrane protein</topology>
    </subcellularLocation>
    <subcellularLocation>
        <location evidence="9">Membrane</location>
        <topology evidence="9">Multi-pass membrane protein</topology>
    </subcellularLocation>
</comment>
<evidence type="ECO:0000256" key="3">
    <source>
        <dbReference type="ARBA" id="ARBA00022475"/>
    </source>
</evidence>
<dbReference type="InterPro" id="IPR047196">
    <property type="entry name" value="YidC_ALB_C"/>
</dbReference>
<dbReference type="HOGENOM" id="CLU_555075_0_0_14"/>
<dbReference type="Proteomes" id="UP000032434">
    <property type="component" value="Chromosome 1"/>
</dbReference>
<dbReference type="PANTHER" id="PTHR12428">
    <property type="entry name" value="OXA1"/>
    <property type="match status" value="1"/>
</dbReference>
<dbReference type="GO" id="GO:0032977">
    <property type="term" value="F:membrane insertase activity"/>
    <property type="evidence" value="ECO:0007669"/>
    <property type="project" value="InterPro"/>
</dbReference>
<dbReference type="FunCoup" id="A0A061AKI8">
    <property type="interactions" value="242"/>
</dbReference>
<dbReference type="KEGG" id="aoc:Aocu_14690"/>
<evidence type="ECO:0000256" key="9">
    <source>
        <dbReference type="RuleBase" id="RU003945"/>
    </source>
</evidence>